<protein>
    <submittedName>
        <fullName evidence="2">Uncharacterized protein</fullName>
    </submittedName>
</protein>
<evidence type="ECO:0000256" key="1">
    <source>
        <dbReference type="SAM" id="Phobius"/>
    </source>
</evidence>
<feature type="transmembrane region" description="Helical" evidence="1">
    <location>
        <begin position="83"/>
        <end position="104"/>
    </location>
</feature>
<feature type="transmembrane region" description="Helical" evidence="1">
    <location>
        <begin position="110"/>
        <end position="130"/>
    </location>
</feature>
<evidence type="ECO:0000313" key="2">
    <source>
        <dbReference type="EMBL" id="GGG79033.1"/>
    </source>
</evidence>
<keyword evidence="3" id="KW-1185">Reference proteome</keyword>
<accession>A0A917M6Z8</accession>
<dbReference type="AlphaFoldDB" id="A0A917M6Z8"/>
<name>A0A917M6Z8_9BACI</name>
<feature type="transmembrane region" description="Helical" evidence="1">
    <location>
        <begin position="7"/>
        <end position="28"/>
    </location>
</feature>
<feature type="transmembrane region" description="Helical" evidence="1">
    <location>
        <begin position="48"/>
        <end position="76"/>
    </location>
</feature>
<evidence type="ECO:0000313" key="3">
    <source>
        <dbReference type="Proteomes" id="UP000622860"/>
    </source>
</evidence>
<organism evidence="2 3">
    <name type="scientific">Virgibacillus oceani</name>
    <dbReference type="NCBI Taxonomy" id="1479511"/>
    <lineage>
        <taxon>Bacteria</taxon>
        <taxon>Bacillati</taxon>
        <taxon>Bacillota</taxon>
        <taxon>Bacilli</taxon>
        <taxon>Bacillales</taxon>
        <taxon>Bacillaceae</taxon>
        <taxon>Virgibacillus</taxon>
    </lineage>
</organism>
<gene>
    <name evidence="2" type="ORF">GCM10011398_25400</name>
</gene>
<reference evidence="2" key="1">
    <citation type="journal article" date="2014" name="Int. J. Syst. Evol. Microbiol.">
        <title>Complete genome sequence of Corynebacterium casei LMG S-19264T (=DSM 44701T), isolated from a smear-ripened cheese.</title>
        <authorList>
            <consortium name="US DOE Joint Genome Institute (JGI-PGF)"/>
            <person name="Walter F."/>
            <person name="Albersmeier A."/>
            <person name="Kalinowski J."/>
            <person name="Ruckert C."/>
        </authorList>
    </citation>
    <scope>NUCLEOTIDE SEQUENCE</scope>
    <source>
        <strain evidence="2">CGMCC 1.12754</strain>
    </source>
</reference>
<keyword evidence="1" id="KW-0812">Transmembrane</keyword>
<keyword evidence="1" id="KW-0472">Membrane</keyword>
<dbReference type="Proteomes" id="UP000622860">
    <property type="component" value="Unassembled WGS sequence"/>
</dbReference>
<keyword evidence="1" id="KW-1133">Transmembrane helix</keyword>
<sequence length="141" mass="16200">MYRPFRWLVLILVILIILYAVLPTMMIINPEFLRGEIIHSQPELSNNAVEFAIVAVSIFAAGIHAIFIGLYIWLFIMMWKRRNWARITLTILVILAAAGSLASWTAGPAFYSIIIITNVVHAILIGFLWIPRIVNNYFWQN</sequence>
<dbReference type="EMBL" id="BMFR01000010">
    <property type="protein sequence ID" value="GGG79033.1"/>
    <property type="molecule type" value="Genomic_DNA"/>
</dbReference>
<dbReference type="RefSeq" id="WP_188455743.1">
    <property type="nucleotide sequence ID" value="NZ_BMFR01000010.1"/>
</dbReference>
<comment type="caution">
    <text evidence="2">The sequence shown here is derived from an EMBL/GenBank/DDBJ whole genome shotgun (WGS) entry which is preliminary data.</text>
</comment>
<proteinExistence type="predicted"/>
<reference evidence="2" key="2">
    <citation type="submission" date="2020-09" db="EMBL/GenBank/DDBJ databases">
        <authorList>
            <person name="Sun Q."/>
            <person name="Zhou Y."/>
        </authorList>
    </citation>
    <scope>NUCLEOTIDE SEQUENCE</scope>
    <source>
        <strain evidence="2">CGMCC 1.12754</strain>
    </source>
</reference>